<dbReference type="Pfam" id="PF02600">
    <property type="entry name" value="DsbB"/>
    <property type="match status" value="1"/>
</dbReference>
<gene>
    <name evidence="6" type="ORF">DEJ48_00410</name>
</gene>
<dbReference type="EMBL" id="CP029192">
    <property type="protein sequence ID" value="QES32084.1"/>
    <property type="molecule type" value="Genomic_DNA"/>
</dbReference>
<evidence type="ECO:0000256" key="5">
    <source>
        <dbReference type="SAM" id="Phobius"/>
    </source>
</evidence>
<evidence type="ECO:0008006" key="8">
    <source>
        <dbReference type="Google" id="ProtNLM"/>
    </source>
</evidence>
<evidence type="ECO:0000256" key="3">
    <source>
        <dbReference type="ARBA" id="ARBA00022989"/>
    </source>
</evidence>
<accession>A0A5P2BNS3</accession>
<reference evidence="6 7" key="1">
    <citation type="submission" date="2018-05" db="EMBL/GenBank/DDBJ databases">
        <title>Streptomyces venezuelae.</title>
        <authorList>
            <person name="Kim W."/>
            <person name="Lee N."/>
            <person name="Cho B.-K."/>
        </authorList>
    </citation>
    <scope>NUCLEOTIDE SEQUENCE [LARGE SCALE GENOMIC DNA]</scope>
    <source>
        <strain evidence="6 7">ATCC 14584</strain>
    </source>
</reference>
<dbReference type="SUPFAM" id="SSF158442">
    <property type="entry name" value="DsbB-like"/>
    <property type="match status" value="1"/>
</dbReference>
<proteinExistence type="predicted"/>
<feature type="transmembrane region" description="Helical" evidence="5">
    <location>
        <begin position="57"/>
        <end position="77"/>
    </location>
</feature>
<feature type="transmembrane region" description="Helical" evidence="5">
    <location>
        <begin position="128"/>
        <end position="149"/>
    </location>
</feature>
<feature type="transmembrane region" description="Helical" evidence="5">
    <location>
        <begin position="169"/>
        <end position="195"/>
    </location>
</feature>
<comment type="subcellular location">
    <subcellularLocation>
        <location evidence="1">Membrane</location>
        <topology evidence="1">Multi-pass membrane protein</topology>
    </subcellularLocation>
</comment>
<feature type="transmembrane region" description="Helical" evidence="5">
    <location>
        <begin position="89"/>
        <end position="108"/>
    </location>
</feature>
<dbReference type="InterPro" id="IPR003752">
    <property type="entry name" value="DiS_bond_form_DsbB/BdbC"/>
</dbReference>
<sequence length="213" mass="23231">MATVHPARPARRGGAARLGQAQFWFACLFAAGWTGVVCGGLAVQFGSWDYPCPLCMVQRMFMLLAALGALHIVRAGMRGTVEARDYMTGWGLALVACMAGGFTSWRQTMLHIMPGDAGYGAPVLGLHLYVWAWILFMAAVAAIGILLAFAPWTAAADLPAPVCRRAGQLVFAFVALVTAVNLVAVFLLEGFHWFLPDDPDRYRFFYDLNILKK</sequence>
<dbReference type="InterPro" id="IPR023380">
    <property type="entry name" value="DsbB-like_sf"/>
</dbReference>
<evidence type="ECO:0000256" key="2">
    <source>
        <dbReference type="ARBA" id="ARBA00022692"/>
    </source>
</evidence>
<name>A0A5P2BNS3_STRVZ</name>
<dbReference type="OrthoDB" id="3711263at2"/>
<keyword evidence="2 5" id="KW-0812">Transmembrane</keyword>
<dbReference type="Gene3D" id="1.20.1550.10">
    <property type="entry name" value="DsbB-like"/>
    <property type="match status" value="1"/>
</dbReference>
<dbReference type="Proteomes" id="UP000322927">
    <property type="component" value="Chromosome"/>
</dbReference>
<evidence type="ECO:0000256" key="1">
    <source>
        <dbReference type="ARBA" id="ARBA00004141"/>
    </source>
</evidence>
<dbReference type="GO" id="GO:0006457">
    <property type="term" value="P:protein folding"/>
    <property type="evidence" value="ECO:0007669"/>
    <property type="project" value="InterPro"/>
</dbReference>
<evidence type="ECO:0000256" key="4">
    <source>
        <dbReference type="ARBA" id="ARBA00023136"/>
    </source>
</evidence>
<evidence type="ECO:0000313" key="6">
    <source>
        <dbReference type="EMBL" id="QES32084.1"/>
    </source>
</evidence>
<dbReference type="GO" id="GO:0015035">
    <property type="term" value="F:protein-disulfide reductase activity"/>
    <property type="evidence" value="ECO:0007669"/>
    <property type="project" value="InterPro"/>
</dbReference>
<evidence type="ECO:0000313" key="7">
    <source>
        <dbReference type="Proteomes" id="UP000322927"/>
    </source>
</evidence>
<dbReference type="GO" id="GO:0016020">
    <property type="term" value="C:membrane"/>
    <property type="evidence" value="ECO:0007669"/>
    <property type="project" value="UniProtKB-SubCell"/>
</dbReference>
<dbReference type="RefSeq" id="WP_150213360.1">
    <property type="nucleotide sequence ID" value="NZ_CP029192.1"/>
</dbReference>
<keyword evidence="4 5" id="KW-0472">Membrane</keyword>
<protein>
    <recommendedName>
        <fullName evidence="8">Disulfide bond formation protein B</fullName>
    </recommendedName>
</protein>
<feature type="transmembrane region" description="Helical" evidence="5">
    <location>
        <begin position="21"/>
        <end position="45"/>
    </location>
</feature>
<dbReference type="AlphaFoldDB" id="A0A5P2BNS3"/>
<organism evidence="6 7">
    <name type="scientific">Streptomyces venezuelae</name>
    <dbReference type="NCBI Taxonomy" id="54571"/>
    <lineage>
        <taxon>Bacteria</taxon>
        <taxon>Bacillati</taxon>
        <taxon>Actinomycetota</taxon>
        <taxon>Actinomycetes</taxon>
        <taxon>Kitasatosporales</taxon>
        <taxon>Streptomycetaceae</taxon>
        <taxon>Streptomyces</taxon>
    </lineage>
</organism>
<keyword evidence="3 5" id="KW-1133">Transmembrane helix</keyword>